<protein>
    <submittedName>
        <fullName evidence="2">Uncharacterized protein</fullName>
    </submittedName>
</protein>
<reference evidence="2" key="1">
    <citation type="journal article" date="2020" name="G3 (Bethesda)">
        <title>High-Quality Assemblies for Three Invasive Social Wasps from the &lt;i&gt;Vespula&lt;/i&gt; Genus.</title>
        <authorList>
            <person name="Harrop T.W.R."/>
            <person name="Guhlin J."/>
            <person name="McLaughlin G.M."/>
            <person name="Permina E."/>
            <person name="Stockwell P."/>
            <person name="Gilligan J."/>
            <person name="Le Lec M.F."/>
            <person name="Gruber M.A.M."/>
            <person name="Quinn O."/>
            <person name="Lovegrove M."/>
            <person name="Duncan E.J."/>
            <person name="Remnant E.J."/>
            <person name="Van Eeckhoven J."/>
            <person name="Graham B."/>
            <person name="Knapp R.A."/>
            <person name="Langford K.W."/>
            <person name="Kronenberg Z."/>
            <person name="Press M.O."/>
            <person name="Eacker S.M."/>
            <person name="Wilson-Rankin E.E."/>
            <person name="Purcell J."/>
            <person name="Lester P.J."/>
            <person name="Dearden P.K."/>
        </authorList>
    </citation>
    <scope>NUCLEOTIDE SEQUENCE</scope>
    <source>
        <strain evidence="2">Marl-1</strain>
    </source>
</reference>
<evidence type="ECO:0000313" key="2">
    <source>
        <dbReference type="EMBL" id="KAF7390879.1"/>
    </source>
</evidence>
<name>A0A834JME4_VESVU</name>
<evidence type="ECO:0000256" key="1">
    <source>
        <dbReference type="SAM" id="MobiDB-lite"/>
    </source>
</evidence>
<comment type="caution">
    <text evidence="2">The sequence shown here is derived from an EMBL/GenBank/DDBJ whole genome shotgun (WGS) entry which is preliminary data.</text>
</comment>
<dbReference type="Proteomes" id="UP000614350">
    <property type="component" value="Unassembled WGS sequence"/>
</dbReference>
<accession>A0A834JME4</accession>
<dbReference type="AlphaFoldDB" id="A0A834JME4"/>
<evidence type="ECO:0000313" key="3">
    <source>
        <dbReference type="Proteomes" id="UP000614350"/>
    </source>
</evidence>
<feature type="compositionally biased region" description="Acidic residues" evidence="1">
    <location>
        <begin position="31"/>
        <end position="49"/>
    </location>
</feature>
<keyword evidence="3" id="KW-1185">Reference proteome</keyword>
<sequence length="215" mass="25146">MWLEKKNVQTREEMLMVKVVKIELMEKKEEEEMEEEKKEEEEEEEEEEERASLRGEGPKGPSHYHLCDIEFHRSVIRVSDYLLVEPVLHQMGESRQKASDRYIPPSIVYRNPTLKSPGYENREFQTLITIKKKFKKTLSFLFRMSKSEIGDLAKSYRTTADSYTRRRPQVPANKRSVDDLAHILYYGASLARPDRLLCSPLTPPTLGITITTYST</sequence>
<dbReference type="EMBL" id="JACSEA010000010">
    <property type="protein sequence ID" value="KAF7390879.1"/>
    <property type="molecule type" value="Genomic_DNA"/>
</dbReference>
<gene>
    <name evidence="2" type="ORF">HZH66_009359</name>
</gene>
<proteinExistence type="predicted"/>
<organism evidence="2 3">
    <name type="scientific">Vespula vulgaris</name>
    <name type="common">Yellow jacket</name>
    <name type="synonym">Wasp</name>
    <dbReference type="NCBI Taxonomy" id="7454"/>
    <lineage>
        <taxon>Eukaryota</taxon>
        <taxon>Metazoa</taxon>
        <taxon>Ecdysozoa</taxon>
        <taxon>Arthropoda</taxon>
        <taxon>Hexapoda</taxon>
        <taxon>Insecta</taxon>
        <taxon>Pterygota</taxon>
        <taxon>Neoptera</taxon>
        <taxon>Endopterygota</taxon>
        <taxon>Hymenoptera</taxon>
        <taxon>Apocrita</taxon>
        <taxon>Aculeata</taxon>
        <taxon>Vespoidea</taxon>
        <taxon>Vespidae</taxon>
        <taxon>Vespinae</taxon>
        <taxon>Vespula</taxon>
    </lineage>
</organism>
<feature type="region of interest" description="Disordered" evidence="1">
    <location>
        <begin position="26"/>
        <end position="59"/>
    </location>
</feature>